<dbReference type="SUPFAM" id="SSF49503">
    <property type="entry name" value="Cupredoxins"/>
    <property type="match status" value="1"/>
</dbReference>
<dbReference type="STRING" id="1637975.AN957_04320"/>
<comment type="subcellular location">
    <subcellularLocation>
        <location evidence="1">Cell envelope</location>
    </subcellularLocation>
</comment>
<dbReference type="PROSITE" id="PS50857">
    <property type="entry name" value="COX2_CUA"/>
    <property type="match status" value="1"/>
</dbReference>
<comment type="catalytic activity">
    <reaction evidence="6">
        <text>4 Fe(II)-[cytochrome c] + O2 + 8 H(+)(in) = 4 Fe(III)-[cytochrome c] + 2 H2O + 4 H(+)(out)</text>
        <dbReference type="Rhea" id="RHEA:11436"/>
        <dbReference type="Rhea" id="RHEA-COMP:10350"/>
        <dbReference type="Rhea" id="RHEA-COMP:14399"/>
        <dbReference type="ChEBI" id="CHEBI:15377"/>
        <dbReference type="ChEBI" id="CHEBI:15378"/>
        <dbReference type="ChEBI" id="CHEBI:15379"/>
        <dbReference type="ChEBI" id="CHEBI:29033"/>
        <dbReference type="ChEBI" id="CHEBI:29034"/>
        <dbReference type="EC" id="7.1.1.9"/>
    </reaction>
</comment>
<dbReference type="Proteomes" id="UP000050996">
    <property type="component" value="Unassembled WGS sequence"/>
</dbReference>
<dbReference type="GO" id="GO:0005507">
    <property type="term" value="F:copper ion binding"/>
    <property type="evidence" value="ECO:0007669"/>
    <property type="project" value="InterPro"/>
</dbReference>
<comment type="function">
    <text evidence="4">Subunits I and II form the functional core of the enzyme complex. Electrons originating in cytochrome c are transferred via heme a and Cu(A) to the binuclear center formed by heme a3 and Cu(B).</text>
</comment>
<keyword evidence="3" id="KW-0186">Copper</keyword>
<feature type="transmembrane region" description="Helical" evidence="7">
    <location>
        <begin position="47"/>
        <end position="64"/>
    </location>
</feature>
<accession>A0A0Q3VF36</accession>
<dbReference type="GO" id="GO:0004129">
    <property type="term" value="F:cytochrome-c oxidase activity"/>
    <property type="evidence" value="ECO:0007669"/>
    <property type="project" value="UniProtKB-EC"/>
</dbReference>
<dbReference type="AlphaFoldDB" id="A0A0Q3VF36"/>
<dbReference type="PATRIC" id="fig|1637975.4.peg.546"/>
<dbReference type="GO" id="GO:0016020">
    <property type="term" value="C:membrane"/>
    <property type="evidence" value="ECO:0007669"/>
    <property type="project" value="InterPro"/>
</dbReference>
<dbReference type="InterPro" id="IPR001505">
    <property type="entry name" value="Copper_CuA"/>
</dbReference>
<dbReference type="EMBL" id="LJIX01000006">
    <property type="protein sequence ID" value="KQL17907.1"/>
    <property type="molecule type" value="Genomic_DNA"/>
</dbReference>
<evidence type="ECO:0000256" key="5">
    <source>
        <dbReference type="ARBA" id="ARBA00031399"/>
    </source>
</evidence>
<reference evidence="9 10" key="1">
    <citation type="submission" date="2015-09" db="EMBL/GenBank/DDBJ databases">
        <title>Genome sequencing project for genomic taxonomy and phylogenomics of Bacillus-like bacteria.</title>
        <authorList>
            <person name="Liu B."/>
            <person name="Wang J."/>
            <person name="Zhu Y."/>
            <person name="Liu G."/>
            <person name="Chen Q."/>
            <person name="Chen Z."/>
            <person name="Lan J."/>
            <person name="Che J."/>
            <person name="Ge C."/>
            <person name="Shi H."/>
            <person name="Pan Z."/>
            <person name="Liu X."/>
        </authorList>
    </citation>
    <scope>NUCLEOTIDE SEQUENCE [LARGE SCALE GENOMIC DNA]</scope>
    <source>
        <strain evidence="9 10">FJAT-18043</strain>
    </source>
</reference>
<evidence type="ECO:0000256" key="2">
    <source>
        <dbReference type="ARBA" id="ARBA00022723"/>
    </source>
</evidence>
<evidence type="ECO:0000259" key="8">
    <source>
        <dbReference type="PROSITE" id="PS50857"/>
    </source>
</evidence>
<gene>
    <name evidence="9" type="ORF">AN957_04320</name>
</gene>
<evidence type="ECO:0000256" key="1">
    <source>
        <dbReference type="ARBA" id="ARBA00004196"/>
    </source>
</evidence>
<evidence type="ECO:0000313" key="10">
    <source>
        <dbReference type="Proteomes" id="UP000050996"/>
    </source>
</evidence>
<comment type="caution">
    <text evidence="9">The sequence shown here is derived from an EMBL/GenBank/DDBJ whole genome shotgun (WGS) entry which is preliminary data.</text>
</comment>
<feature type="transmembrane region" description="Helical" evidence="7">
    <location>
        <begin position="6"/>
        <end position="26"/>
    </location>
</feature>
<evidence type="ECO:0000313" key="9">
    <source>
        <dbReference type="EMBL" id="KQL17907.1"/>
    </source>
</evidence>
<dbReference type="InterPro" id="IPR008972">
    <property type="entry name" value="Cupredoxin"/>
</dbReference>
<protein>
    <recommendedName>
        <fullName evidence="5">Cytochrome aa3 subunit 2</fullName>
    </recommendedName>
</protein>
<dbReference type="InterPro" id="IPR002429">
    <property type="entry name" value="CcO_II-like_C"/>
</dbReference>
<proteinExistence type="predicted"/>
<dbReference type="GO" id="GO:0030313">
    <property type="term" value="C:cell envelope"/>
    <property type="evidence" value="ECO:0007669"/>
    <property type="project" value="UniProtKB-SubCell"/>
</dbReference>
<dbReference type="PANTHER" id="PTHR42838">
    <property type="entry name" value="CYTOCHROME C OXIDASE SUBUNIT II"/>
    <property type="match status" value="1"/>
</dbReference>
<evidence type="ECO:0000256" key="4">
    <source>
        <dbReference type="ARBA" id="ARBA00024688"/>
    </source>
</evidence>
<evidence type="ECO:0000256" key="6">
    <source>
        <dbReference type="ARBA" id="ARBA00047816"/>
    </source>
</evidence>
<dbReference type="PANTHER" id="PTHR42838:SF2">
    <property type="entry name" value="NITROUS-OXIDE REDUCTASE"/>
    <property type="match status" value="1"/>
</dbReference>
<keyword evidence="2" id="KW-0479">Metal-binding</keyword>
<keyword evidence="7" id="KW-0812">Transmembrane</keyword>
<keyword evidence="7" id="KW-1133">Transmembrane helix</keyword>
<evidence type="ECO:0000256" key="3">
    <source>
        <dbReference type="ARBA" id="ARBA00023008"/>
    </source>
</evidence>
<sequence>MVQTVAWIVSLIFMLLITAVFGFVAFKSKEKRDYEPIKKKWYKARTFYGATLVVVMLIITIYTLRELPYNQPVYGAGNDPTIVDVEAIQFGWKMSETEFKVGEPIEFHVTSTDVTHGFGIYDSELNLIAQTQAMPDYTNKVYITFDKPGTYDVLCLEYCGLAHHLMIGKIVITE</sequence>
<keyword evidence="7" id="KW-0472">Membrane</keyword>
<dbReference type="RefSeq" id="WP_053479129.1">
    <property type="nucleotide sequence ID" value="NZ_CP041305.1"/>
</dbReference>
<dbReference type="InterPro" id="IPR051403">
    <property type="entry name" value="NosZ/Cyto_c_oxidase_sub2"/>
</dbReference>
<organism evidence="9 10">
    <name type="scientific">Cytobacillus solani</name>
    <dbReference type="NCBI Taxonomy" id="1637975"/>
    <lineage>
        <taxon>Bacteria</taxon>
        <taxon>Bacillati</taxon>
        <taxon>Bacillota</taxon>
        <taxon>Bacilli</taxon>
        <taxon>Bacillales</taxon>
        <taxon>Bacillaceae</taxon>
        <taxon>Cytobacillus</taxon>
    </lineage>
</organism>
<dbReference type="Gene3D" id="2.60.40.420">
    <property type="entry name" value="Cupredoxins - blue copper proteins"/>
    <property type="match status" value="1"/>
</dbReference>
<dbReference type="PROSITE" id="PS00078">
    <property type="entry name" value="COX2"/>
    <property type="match status" value="1"/>
</dbReference>
<keyword evidence="10" id="KW-1185">Reference proteome</keyword>
<feature type="domain" description="Cytochrome oxidase subunit II copper A binding" evidence="8">
    <location>
        <begin position="78"/>
        <end position="174"/>
    </location>
</feature>
<evidence type="ECO:0000256" key="7">
    <source>
        <dbReference type="SAM" id="Phobius"/>
    </source>
</evidence>
<name>A0A0Q3VF36_9BACI</name>
<dbReference type="Pfam" id="PF00116">
    <property type="entry name" value="COX2"/>
    <property type="match status" value="1"/>
</dbReference>